<evidence type="ECO:0000256" key="1">
    <source>
        <dbReference type="SAM" id="MobiDB-lite"/>
    </source>
</evidence>
<name>A0A8S9SGB8_BRACR</name>
<evidence type="ECO:0000313" key="3">
    <source>
        <dbReference type="Proteomes" id="UP000712600"/>
    </source>
</evidence>
<organism evidence="2 3">
    <name type="scientific">Brassica cretica</name>
    <name type="common">Mustard</name>
    <dbReference type="NCBI Taxonomy" id="69181"/>
    <lineage>
        <taxon>Eukaryota</taxon>
        <taxon>Viridiplantae</taxon>
        <taxon>Streptophyta</taxon>
        <taxon>Embryophyta</taxon>
        <taxon>Tracheophyta</taxon>
        <taxon>Spermatophyta</taxon>
        <taxon>Magnoliopsida</taxon>
        <taxon>eudicotyledons</taxon>
        <taxon>Gunneridae</taxon>
        <taxon>Pentapetalae</taxon>
        <taxon>rosids</taxon>
        <taxon>malvids</taxon>
        <taxon>Brassicales</taxon>
        <taxon>Brassicaceae</taxon>
        <taxon>Brassiceae</taxon>
        <taxon>Brassica</taxon>
    </lineage>
</organism>
<evidence type="ECO:0000313" key="2">
    <source>
        <dbReference type="EMBL" id="KAF3599829.1"/>
    </source>
</evidence>
<dbReference type="EMBL" id="QGKX02000004">
    <property type="protein sequence ID" value="KAF3599829.1"/>
    <property type="molecule type" value="Genomic_DNA"/>
</dbReference>
<gene>
    <name evidence="2" type="ORF">F2Q69_00035282</name>
</gene>
<protein>
    <submittedName>
        <fullName evidence="2">Uncharacterized protein</fullName>
    </submittedName>
</protein>
<reference evidence="2" key="1">
    <citation type="submission" date="2019-12" db="EMBL/GenBank/DDBJ databases">
        <title>Genome sequencing and annotation of Brassica cretica.</title>
        <authorList>
            <person name="Studholme D.J."/>
            <person name="Sarris P."/>
        </authorList>
    </citation>
    <scope>NUCLEOTIDE SEQUENCE</scope>
    <source>
        <strain evidence="2">PFS-109/04</strain>
        <tissue evidence="2">Leaf</tissue>
    </source>
</reference>
<proteinExistence type="predicted"/>
<feature type="region of interest" description="Disordered" evidence="1">
    <location>
        <begin position="1"/>
        <end position="20"/>
    </location>
</feature>
<dbReference type="Proteomes" id="UP000712600">
    <property type="component" value="Unassembled WGS sequence"/>
</dbReference>
<dbReference type="AlphaFoldDB" id="A0A8S9SGB8"/>
<accession>A0A8S9SGB8</accession>
<sequence length="119" mass="13533">MDSGKKSRGRNQNQPIEKAEGMAVSMWPDIFHLFISRPEPINVLRQIDQQRSRISANTTRQANQNTIMTTIKYKNRKKRANRSLIPNLRLSVYNKVSAWALRAVGEIPSSSNPKTAKPS</sequence>
<comment type="caution">
    <text evidence="2">The sequence shown here is derived from an EMBL/GenBank/DDBJ whole genome shotgun (WGS) entry which is preliminary data.</text>
</comment>